<evidence type="ECO:0000313" key="5">
    <source>
        <dbReference type="EMBL" id="MBL1090542.1"/>
    </source>
</evidence>
<dbReference type="Proteomes" id="UP000629371">
    <property type="component" value="Unassembled WGS sequence"/>
</dbReference>
<feature type="region of interest" description="Disordered" evidence="2">
    <location>
        <begin position="297"/>
        <end position="334"/>
    </location>
</feature>
<feature type="transmembrane region" description="Helical" evidence="3">
    <location>
        <begin position="147"/>
        <end position="166"/>
    </location>
</feature>
<feature type="transmembrane region" description="Helical" evidence="3">
    <location>
        <begin position="92"/>
        <end position="113"/>
    </location>
</feature>
<dbReference type="InterPro" id="IPR052756">
    <property type="entry name" value="Alkyne_AA_exporter"/>
</dbReference>
<keyword evidence="3" id="KW-0812">Transmembrane</keyword>
<feature type="transmembrane region" description="Helical" evidence="3">
    <location>
        <begin position="178"/>
        <end position="198"/>
    </location>
</feature>
<comment type="similarity">
    <text evidence="1">Belongs to the EamA transporter family.</text>
</comment>
<feature type="transmembrane region" description="Helical" evidence="3">
    <location>
        <begin position="32"/>
        <end position="55"/>
    </location>
</feature>
<dbReference type="Gene3D" id="1.10.3730.20">
    <property type="match status" value="1"/>
</dbReference>
<feature type="transmembrane region" description="Helical" evidence="3">
    <location>
        <begin position="204"/>
        <end position="229"/>
    </location>
</feature>
<dbReference type="EMBL" id="JAERRI010000007">
    <property type="protein sequence ID" value="MBL1090542.1"/>
    <property type="molecule type" value="Genomic_DNA"/>
</dbReference>
<dbReference type="PANTHER" id="PTHR12715">
    <property type="entry name" value="TRANSPORTER, DRUG/METABOLITE EXPORTER FAMILY"/>
    <property type="match status" value="1"/>
</dbReference>
<feature type="domain" description="EamA" evidence="4">
    <location>
        <begin position="6"/>
        <end position="137"/>
    </location>
</feature>
<feature type="transmembrane region" description="Helical" evidence="3">
    <location>
        <begin position="67"/>
        <end position="86"/>
    </location>
</feature>
<comment type="caution">
    <text evidence="5">The sequence shown here is derived from an EMBL/GenBank/DDBJ whole genome shotgun (WGS) entry which is preliminary data.</text>
</comment>
<name>A0ABS1MRY3_9ACTN</name>
<dbReference type="Pfam" id="PF00892">
    <property type="entry name" value="EamA"/>
    <property type="match status" value="2"/>
</dbReference>
<dbReference type="SUPFAM" id="SSF103481">
    <property type="entry name" value="Multidrug resistance efflux transporter EmrE"/>
    <property type="match status" value="2"/>
</dbReference>
<reference evidence="5 6" key="1">
    <citation type="submission" date="2021-01" db="EMBL/GenBank/DDBJ databases">
        <title>WGS of actinomycetes isolated from Thailand.</title>
        <authorList>
            <person name="Thawai C."/>
        </authorList>
    </citation>
    <scope>NUCLEOTIDE SEQUENCE [LARGE SCALE GENOMIC DNA]</scope>
    <source>
        <strain evidence="5 6">CH9-7</strain>
    </source>
</reference>
<gene>
    <name evidence="5" type="ORF">JK360_14230</name>
</gene>
<evidence type="ECO:0000259" key="4">
    <source>
        <dbReference type="Pfam" id="PF00892"/>
    </source>
</evidence>
<organism evidence="5 6">
    <name type="scientific">Streptomyces siderophoricus</name>
    <dbReference type="NCBI Taxonomy" id="2802281"/>
    <lineage>
        <taxon>Bacteria</taxon>
        <taxon>Bacillati</taxon>
        <taxon>Actinomycetota</taxon>
        <taxon>Actinomycetes</taxon>
        <taxon>Kitasatosporales</taxon>
        <taxon>Streptomycetaceae</taxon>
        <taxon>Streptomyces</taxon>
    </lineage>
</organism>
<evidence type="ECO:0000256" key="3">
    <source>
        <dbReference type="SAM" id="Phobius"/>
    </source>
</evidence>
<dbReference type="InterPro" id="IPR000620">
    <property type="entry name" value="EamA_dom"/>
</dbReference>
<evidence type="ECO:0000256" key="2">
    <source>
        <dbReference type="SAM" id="MobiDB-lite"/>
    </source>
</evidence>
<evidence type="ECO:0000256" key="1">
    <source>
        <dbReference type="ARBA" id="ARBA00007362"/>
    </source>
</evidence>
<accession>A0ABS1MRY3</accession>
<feature type="transmembrane region" description="Helical" evidence="3">
    <location>
        <begin position="264"/>
        <end position="281"/>
    </location>
</feature>
<keyword evidence="3" id="KW-0472">Membrane</keyword>
<feature type="compositionally biased region" description="Basic and acidic residues" evidence="2">
    <location>
        <begin position="306"/>
        <end position="315"/>
    </location>
</feature>
<keyword evidence="6" id="KW-1185">Reference proteome</keyword>
<keyword evidence="3" id="KW-1133">Transmembrane helix</keyword>
<feature type="transmembrane region" description="Helical" evidence="3">
    <location>
        <begin position="120"/>
        <end position="141"/>
    </location>
</feature>
<dbReference type="InterPro" id="IPR037185">
    <property type="entry name" value="EmrE-like"/>
</dbReference>
<feature type="domain" description="EamA" evidence="4">
    <location>
        <begin position="150"/>
        <end position="281"/>
    </location>
</feature>
<dbReference type="RefSeq" id="WP_201804082.1">
    <property type="nucleotide sequence ID" value="NZ_JAERRI010000007.1"/>
</dbReference>
<dbReference type="PANTHER" id="PTHR12715:SF4">
    <property type="entry name" value="EAMA DOMAIN-CONTAINING PROTEIN"/>
    <property type="match status" value="1"/>
</dbReference>
<proteinExistence type="inferred from homology"/>
<evidence type="ECO:0000313" key="6">
    <source>
        <dbReference type="Proteomes" id="UP000629371"/>
    </source>
</evidence>
<feature type="transmembrane region" description="Helical" evidence="3">
    <location>
        <begin position="241"/>
        <end position="258"/>
    </location>
</feature>
<protein>
    <submittedName>
        <fullName evidence="5">DMT family transporter</fullName>
    </submittedName>
</protein>
<sequence>MKIPKAIWALALTVFAWASAFPAIRVGLGGFGVAGLSLARLMVASVALAIAAPFLGVRTPRRRDLPMIVLCGASGMSAYQILLNWGEVHVPAGTASLLIAVAPVFSVLLAAAFLGERITWLKAVGSVVAIVGAAVIAVAGGHAEYTASAWVVLAAAVVQGVYHFATKPLLVRYTGLEVACYAMWAGTLFLLPLLPWMVHGFATASAASLASTVFLGLFPSAVGFVVWGYAVARLSIASSTAALYLVPPVALIVAYVWLGEVPSPLALVGGVLGITGVALINRRPRRAVRDEATDALAAESGMVHTEGPDRKEPPSHHRTARPAERPGPAAPGLK</sequence>